<evidence type="ECO:0000256" key="1">
    <source>
        <dbReference type="SAM" id="SignalP"/>
    </source>
</evidence>
<name>A0A0D9VXQ5_9ORYZ</name>
<dbReference type="InterPro" id="IPR007493">
    <property type="entry name" value="DUF538"/>
</dbReference>
<dbReference type="HOGENOM" id="CLU_089542_4_1_1"/>
<dbReference type="Gramene" id="LPERR03G25140.2">
    <property type="protein sequence ID" value="LPERR03G25140.2"/>
    <property type="gene ID" value="LPERR03G25140"/>
</dbReference>
<dbReference type="InterPro" id="IPR036758">
    <property type="entry name" value="At5g01610-like"/>
</dbReference>
<protein>
    <submittedName>
        <fullName evidence="2">Uncharacterized protein</fullName>
    </submittedName>
</protein>
<dbReference type="PANTHER" id="PTHR31676">
    <property type="entry name" value="T31J12.3 PROTEIN-RELATED"/>
    <property type="match status" value="1"/>
</dbReference>
<accession>A0A0D9VXQ5</accession>
<feature type="chain" id="PRO_5002348382" evidence="1">
    <location>
        <begin position="21"/>
        <end position="196"/>
    </location>
</feature>
<keyword evidence="3" id="KW-1185">Reference proteome</keyword>
<organism evidence="2 3">
    <name type="scientific">Leersia perrieri</name>
    <dbReference type="NCBI Taxonomy" id="77586"/>
    <lineage>
        <taxon>Eukaryota</taxon>
        <taxon>Viridiplantae</taxon>
        <taxon>Streptophyta</taxon>
        <taxon>Embryophyta</taxon>
        <taxon>Tracheophyta</taxon>
        <taxon>Spermatophyta</taxon>
        <taxon>Magnoliopsida</taxon>
        <taxon>Liliopsida</taxon>
        <taxon>Poales</taxon>
        <taxon>Poaceae</taxon>
        <taxon>BOP clade</taxon>
        <taxon>Oryzoideae</taxon>
        <taxon>Oryzeae</taxon>
        <taxon>Oryzinae</taxon>
        <taxon>Leersia</taxon>
    </lineage>
</organism>
<dbReference type="SUPFAM" id="SSF141562">
    <property type="entry name" value="At5g01610-like"/>
    <property type="match status" value="1"/>
</dbReference>
<dbReference type="eggNOG" id="ENOG502RZ54">
    <property type="taxonomic scope" value="Eukaryota"/>
</dbReference>
<reference evidence="3" key="2">
    <citation type="submission" date="2013-12" db="EMBL/GenBank/DDBJ databases">
        <authorList>
            <person name="Yu Y."/>
            <person name="Lee S."/>
            <person name="de Baynast K."/>
            <person name="Wissotski M."/>
            <person name="Liu L."/>
            <person name="Talag J."/>
            <person name="Goicoechea J."/>
            <person name="Angelova A."/>
            <person name="Jetty R."/>
            <person name="Kudrna D."/>
            <person name="Golser W."/>
            <person name="Rivera L."/>
            <person name="Zhang J."/>
            <person name="Wing R."/>
        </authorList>
    </citation>
    <scope>NUCLEOTIDE SEQUENCE</scope>
</reference>
<reference evidence="2" key="3">
    <citation type="submission" date="2015-04" db="UniProtKB">
        <authorList>
            <consortium name="EnsemblPlants"/>
        </authorList>
    </citation>
    <scope>IDENTIFICATION</scope>
</reference>
<dbReference type="EnsemblPlants" id="LPERR03G25140.2">
    <property type="protein sequence ID" value="LPERR03G25140.2"/>
    <property type="gene ID" value="LPERR03G25140"/>
</dbReference>
<dbReference type="AlphaFoldDB" id="A0A0D9VXQ5"/>
<dbReference type="PANTHER" id="PTHR31676:SF71">
    <property type="entry name" value="EXPRESSED PROTEIN"/>
    <property type="match status" value="1"/>
</dbReference>
<feature type="signal peptide" evidence="1">
    <location>
        <begin position="1"/>
        <end position="20"/>
    </location>
</feature>
<keyword evidence="1" id="KW-0732">Signal</keyword>
<proteinExistence type="predicted"/>
<dbReference type="Proteomes" id="UP000032180">
    <property type="component" value="Chromosome 3"/>
</dbReference>
<dbReference type="Pfam" id="PF04398">
    <property type="entry name" value="DUF538"/>
    <property type="match status" value="1"/>
</dbReference>
<dbReference type="Gene3D" id="2.30.240.10">
    <property type="entry name" value="At5g01610-like"/>
    <property type="match status" value="1"/>
</dbReference>
<evidence type="ECO:0000313" key="3">
    <source>
        <dbReference type="Proteomes" id="UP000032180"/>
    </source>
</evidence>
<evidence type="ECO:0000313" key="2">
    <source>
        <dbReference type="EnsemblPlants" id="LPERR03G25140.2"/>
    </source>
</evidence>
<reference evidence="2 3" key="1">
    <citation type="submission" date="2012-08" db="EMBL/GenBank/DDBJ databases">
        <title>Oryza genome evolution.</title>
        <authorList>
            <person name="Wing R.A."/>
        </authorList>
    </citation>
    <scope>NUCLEOTIDE SEQUENCE</scope>
</reference>
<dbReference type="STRING" id="77586.A0A0D9VXQ5"/>
<sequence length="196" mass="21345">MTAPLLLLLLLLAGAGAATAAEEPRAATSSSSPPPPHKNATLYEILPLYGLPPGVFPSNVTAFSLADNGSLTVDLPGPCYAHYEYLTYFDPRVTGVLRYGSLTDLSGVKVRRFLVWFEVVRVKVDLPPPPRFVYLDIGWISRKLPADEFESPHGCEPSKKCRLSSALATAAAWFQGMEKGYDLVTASHEFIYGNLD</sequence>